<organism evidence="3 4">
    <name type="scientific">Drosophila gunungcola</name>
    <name type="common">fruit fly</name>
    <dbReference type="NCBI Taxonomy" id="103775"/>
    <lineage>
        <taxon>Eukaryota</taxon>
        <taxon>Metazoa</taxon>
        <taxon>Ecdysozoa</taxon>
        <taxon>Arthropoda</taxon>
        <taxon>Hexapoda</taxon>
        <taxon>Insecta</taxon>
        <taxon>Pterygota</taxon>
        <taxon>Neoptera</taxon>
        <taxon>Endopterygota</taxon>
        <taxon>Diptera</taxon>
        <taxon>Brachycera</taxon>
        <taxon>Muscomorpha</taxon>
        <taxon>Ephydroidea</taxon>
        <taxon>Drosophilidae</taxon>
        <taxon>Drosophila</taxon>
        <taxon>Sophophora</taxon>
    </lineage>
</organism>
<gene>
    <name evidence="3" type="ORF">M5D96_005678</name>
</gene>
<feature type="compositionally biased region" description="Polar residues" evidence="1">
    <location>
        <begin position="101"/>
        <end position="116"/>
    </location>
</feature>
<feature type="region of interest" description="Disordered" evidence="1">
    <location>
        <begin position="637"/>
        <end position="695"/>
    </location>
</feature>
<feature type="compositionally biased region" description="Basic and acidic residues" evidence="1">
    <location>
        <begin position="289"/>
        <end position="302"/>
    </location>
</feature>
<keyword evidence="4" id="KW-1185">Reference proteome</keyword>
<reference evidence="3" key="1">
    <citation type="journal article" date="2023" name="Genome Biol. Evol.">
        <title>Long-read-based Genome Assembly of Drosophila gunungcola Reveals Fewer Chemosensory Genes in Flower-breeding Species.</title>
        <authorList>
            <person name="Negi A."/>
            <person name="Liao B.Y."/>
            <person name="Yeh S.D."/>
        </authorList>
    </citation>
    <scope>NUCLEOTIDE SEQUENCE</scope>
    <source>
        <strain evidence="3">Sukarami</strain>
    </source>
</reference>
<feature type="compositionally biased region" description="Basic and acidic residues" evidence="1">
    <location>
        <begin position="615"/>
        <end position="625"/>
    </location>
</feature>
<keyword evidence="2" id="KW-0472">Membrane</keyword>
<feature type="region of interest" description="Disordered" evidence="1">
    <location>
        <begin position="289"/>
        <end position="313"/>
    </location>
</feature>
<dbReference type="Proteomes" id="UP001059596">
    <property type="component" value="Unassembled WGS sequence"/>
</dbReference>
<keyword evidence="2" id="KW-0812">Transmembrane</keyword>
<sequence>MGQLKNVGQGQQAFVGPMLASTMLLVGLVFAMLGIKLFGFRRRLTFDRSQVQQRNQQQQQHQQQPPRYAAFESQVNGTDTAVHGVFRRRNLEEFESPWPSPSTATGNNYITGSVPNLQLYDASPRETRNRDESKVCYRDKSQVQRHQRLEVHSEHYEYITAPPTRKPPSPPVPVQSRIPGDSPANIQESLPAPSPKPTTEATPPRKTSPPATASNQSQPAAPVNKVSQPPSELGMPNFDHFAEKYELFSVKPTTEEILTPEDPVPEPLTPDDGLGGALSVTAVVHRGAIPKEEPSLEAHPPRQSDPFEEPGGNADSAFVVEIIAGSPETEATPSVRPTVQRGLFDDLELPQGEHDSDFVRIRSSFVMNEADILDLDPLQLPAAGSPPGFGKSIDEDWENFANLDAVAAVPEPNWALHPNSLEQLPTVETTLNEATLGLDHVEQVEGLFHQLELMQPRLDIFEPEPPVPVVKPPPYDPGLPYLPDYESLMQLESAKSGQNLPNYTEVMEQRSKKSNYVSSIEDLYADLEVNEVETARSSASQSNGIHNFEELCQEMAVVVPAQRAAPQPAPRSTKLATLNVRRDAPPLACYQPGELPNSSGSDTDGEDGARSAPEPARRDPKSLKVRFDVDNLQYYQSAEVVTSSGESDEDEPLPHPTPMQRSVLFEPRNNGVPSLFASQVSQEDSDDDDGFGRAISQHRSMTAAFRTNAVRSDTEA</sequence>
<keyword evidence="2" id="KW-1133">Transmembrane helix</keyword>
<feature type="transmembrane region" description="Helical" evidence="2">
    <location>
        <begin position="14"/>
        <end position="38"/>
    </location>
</feature>
<feature type="compositionally biased region" description="Basic and acidic residues" evidence="1">
    <location>
        <begin position="123"/>
        <end position="157"/>
    </location>
</feature>
<evidence type="ECO:0000256" key="2">
    <source>
        <dbReference type="SAM" id="Phobius"/>
    </source>
</evidence>
<feature type="compositionally biased region" description="Polar residues" evidence="1">
    <location>
        <begin position="209"/>
        <end position="230"/>
    </location>
</feature>
<accession>A0A9Q0BRS6</accession>
<name>A0A9Q0BRS6_9MUSC</name>
<evidence type="ECO:0000256" key="1">
    <source>
        <dbReference type="SAM" id="MobiDB-lite"/>
    </source>
</evidence>
<dbReference type="AlphaFoldDB" id="A0A9Q0BRS6"/>
<dbReference type="EMBL" id="JAMKOV010000003">
    <property type="protein sequence ID" value="KAI8041419.1"/>
    <property type="molecule type" value="Genomic_DNA"/>
</dbReference>
<proteinExistence type="predicted"/>
<protein>
    <submittedName>
        <fullName evidence="3">Uncharacterized protein</fullName>
    </submittedName>
</protein>
<feature type="region of interest" description="Disordered" evidence="1">
    <location>
        <begin position="93"/>
        <end position="238"/>
    </location>
</feature>
<feature type="region of interest" description="Disordered" evidence="1">
    <location>
        <begin position="563"/>
        <end position="625"/>
    </location>
</feature>
<evidence type="ECO:0000313" key="4">
    <source>
        <dbReference type="Proteomes" id="UP001059596"/>
    </source>
</evidence>
<feature type="compositionally biased region" description="Pro residues" evidence="1">
    <location>
        <begin position="164"/>
        <end position="173"/>
    </location>
</feature>
<comment type="caution">
    <text evidence="3">The sequence shown here is derived from an EMBL/GenBank/DDBJ whole genome shotgun (WGS) entry which is preliminary data.</text>
</comment>
<evidence type="ECO:0000313" key="3">
    <source>
        <dbReference type="EMBL" id="KAI8041419.1"/>
    </source>
</evidence>
<feature type="region of interest" description="Disordered" evidence="1">
    <location>
        <begin position="255"/>
        <end position="276"/>
    </location>
</feature>